<organism evidence="2 3">
    <name type="scientific">Schistosoma margrebowiei</name>
    <dbReference type="NCBI Taxonomy" id="48269"/>
    <lineage>
        <taxon>Eukaryota</taxon>
        <taxon>Metazoa</taxon>
        <taxon>Spiralia</taxon>
        <taxon>Lophotrochozoa</taxon>
        <taxon>Platyhelminthes</taxon>
        <taxon>Trematoda</taxon>
        <taxon>Digenea</taxon>
        <taxon>Strigeidida</taxon>
        <taxon>Schistosomatoidea</taxon>
        <taxon>Schistosomatidae</taxon>
        <taxon>Schistosoma</taxon>
    </lineage>
</organism>
<evidence type="ECO:0000313" key="2">
    <source>
        <dbReference type="Proteomes" id="UP000050790"/>
    </source>
</evidence>
<evidence type="ECO:0000256" key="1">
    <source>
        <dbReference type="SAM" id="MobiDB-lite"/>
    </source>
</evidence>
<sequence>MDYGVYSNRSPPAPHLSVSRNFSFNFSADQSLTNIIRRSAASRHRRAKQQAAEHKRSHSLGDSNNLFLWSFNSRPKSRSIRGSPINTPQSFIHSELISPSPQRSLCQQKSDPEKIEHDLVTSTLTAESVASRNALHLLQNLSLTSSTVENSTSSK</sequence>
<evidence type="ECO:0000313" key="3">
    <source>
        <dbReference type="WBParaSite" id="SMRG1_11710.1"/>
    </source>
</evidence>
<feature type="region of interest" description="Disordered" evidence="1">
    <location>
        <begin position="40"/>
        <end position="62"/>
    </location>
</feature>
<accession>A0AA84Z684</accession>
<name>A0AA84Z684_9TREM</name>
<dbReference type="WBParaSite" id="SMRG1_11710.1">
    <property type="protein sequence ID" value="SMRG1_11710.1"/>
    <property type="gene ID" value="SMRG1_11710"/>
</dbReference>
<dbReference type="Proteomes" id="UP000050790">
    <property type="component" value="Unassembled WGS sequence"/>
</dbReference>
<feature type="compositionally biased region" description="Polar residues" evidence="1">
    <location>
        <begin position="91"/>
        <end position="109"/>
    </location>
</feature>
<protein>
    <submittedName>
        <fullName evidence="3">Uncharacterized protein</fullName>
    </submittedName>
</protein>
<dbReference type="AlphaFoldDB" id="A0AA84Z684"/>
<proteinExistence type="predicted"/>
<feature type="region of interest" description="Disordered" evidence="1">
    <location>
        <begin position="91"/>
        <end position="111"/>
    </location>
</feature>
<reference evidence="3" key="1">
    <citation type="submission" date="2023-11" db="UniProtKB">
        <authorList>
            <consortium name="WormBaseParasite"/>
        </authorList>
    </citation>
    <scope>IDENTIFICATION</scope>
</reference>